<dbReference type="STRING" id="1579316.RC74_12285"/>
<dbReference type="OrthoDB" id="9809379at2"/>
<proteinExistence type="inferred from homology"/>
<reference evidence="3 4" key="1">
    <citation type="submission" date="2016-02" db="EMBL/GenBank/DDBJ databases">
        <title>Complete genome sequence of Halocynthiibacter arcticus PAMC 20958t from arctic marine sediment.</title>
        <authorList>
            <person name="Lee Y.M."/>
            <person name="Baek K."/>
            <person name="Lee H.K."/>
            <person name="Shin S.C."/>
        </authorList>
    </citation>
    <scope>NUCLEOTIDE SEQUENCE [LARGE SCALE GENOMIC DNA]</scope>
    <source>
        <strain evidence="3">PAMC 20958</strain>
    </source>
</reference>
<dbReference type="PANTHER" id="PTHR23076:SF97">
    <property type="entry name" value="ATP-DEPENDENT ZINC METALLOPROTEASE YME1L1"/>
    <property type="match status" value="1"/>
</dbReference>
<dbReference type="GO" id="GO:0004176">
    <property type="term" value="F:ATP-dependent peptidase activity"/>
    <property type="evidence" value="ECO:0007669"/>
    <property type="project" value="InterPro"/>
</dbReference>
<evidence type="ECO:0000259" key="2">
    <source>
        <dbReference type="SMART" id="SM00382"/>
    </source>
</evidence>
<dbReference type="InterPro" id="IPR000642">
    <property type="entry name" value="Peptidase_M41"/>
</dbReference>
<dbReference type="PROSITE" id="PS00674">
    <property type="entry name" value="AAA"/>
    <property type="match status" value="1"/>
</dbReference>
<organism evidence="3 4">
    <name type="scientific">Falsihalocynthiibacter arcticus</name>
    <dbReference type="NCBI Taxonomy" id="1579316"/>
    <lineage>
        <taxon>Bacteria</taxon>
        <taxon>Pseudomonadati</taxon>
        <taxon>Pseudomonadota</taxon>
        <taxon>Alphaproteobacteria</taxon>
        <taxon>Rhodobacterales</taxon>
        <taxon>Roseobacteraceae</taxon>
        <taxon>Falsihalocynthiibacter</taxon>
    </lineage>
</organism>
<dbReference type="InterPro" id="IPR027417">
    <property type="entry name" value="P-loop_NTPase"/>
</dbReference>
<gene>
    <name evidence="3" type="ORF">RC74_12285</name>
</gene>
<dbReference type="SUPFAM" id="SSF140990">
    <property type="entry name" value="FtsH protease domain-like"/>
    <property type="match status" value="1"/>
</dbReference>
<dbReference type="InterPro" id="IPR003593">
    <property type="entry name" value="AAA+_ATPase"/>
</dbReference>
<evidence type="ECO:0000313" key="3">
    <source>
        <dbReference type="EMBL" id="AML51941.1"/>
    </source>
</evidence>
<dbReference type="GO" id="GO:0016887">
    <property type="term" value="F:ATP hydrolysis activity"/>
    <property type="evidence" value="ECO:0007669"/>
    <property type="project" value="InterPro"/>
</dbReference>
<dbReference type="SUPFAM" id="SSF52540">
    <property type="entry name" value="P-loop containing nucleoside triphosphate hydrolases"/>
    <property type="match status" value="1"/>
</dbReference>
<feature type="domain" description="AAA+ ATPase" evidence="2">
    <location>
        <begin position="290"/>
        <end position="429"/>
    </location>
</feature>
<dbReference type="Pfam" id="PF00004">
    <property type="entry name" value="AAA"/>
    <property type="match status" value="1"/>
</dbReference>
<dbReference type="InterPro" id="IPR037219">
    <property type="entry name" value="Peptidase_M41-like"/>
</dbReference>
<dbReference type="Pfam" id="PF01434">
    <property type="entry name" value="Peptidase_M41"/>
    <property type="match status" value="1"/>
</dbReference>
<dbReference type="GO" id="GO:0004222">
    <property type="term" value="F:metalloendopeptidase activity"/>
    <property type="evidence" value="ECO:0007669"/>
    <property type="project" value="InterPro"/>
</dbReference>
<keyword evidence="1" id="KW-0547">Nucleotide-binding</keyword>
<dbReference type="SMART" id="SM00382">
    <property type="entry name" value="AAA"/>
    <property type="match status" value="1"/>
</dbReference>
<evidence type="ECO:0000256" key="1">
    <source>
        <dbReference type="RuleBase" id="RU003651"/>
    </source>
</evidence>
<comment type="similarity">
    <text evidence="1">Belongs to the AAA ATPase family.</text>
</comment>
<dbReference type="Gene3D" id="1.10.8.60">
    <property type="match status" value="1"/>
</dbReference>
<dbReference type="Proteomes" id="UP000070371">
    <property type="component" value="Chromosome"/>
</dbReference>
<dbReference type="EMBL" id="CP014327">
    <property type="protein sequence ID" value="AML51941.1"/>
    <property type="molecule type" value="Genomic_DNA"/>
</dbReference>
<keyword evidence="1" id="KW-0067">ATP-binding</keyword>
<dbReference type="KEGG" id="hat:RC74_12285"/>
<keyword evidence="4" id="KW-1185">Reference proteome</keyword>
<dbReference type="AlphaFoldDB" id="A0A126V0T4"/>
<dbReference type="GO" id="GO:0030163">
    <property type="term" value="P:protein catabolic process"/>
    <property type="evidence" value="ECO:0007669"/>
    <property type="project" value="TreeGrafter"/>
</dbReference>
<sequence length="696" mass="74732">MPNSKINTPAWNDFASTLIERLRHHHGAPSDASHTPSDLDELFTKFESGKDVERFGQVTRSPLRYVPARQVLIAIRLAATFKSPTAIDIALQCGALTVVRDIGVVDLTILKDVLSICFPRAPWQILAPDIVDGALSKNAQARLASAITDSFDLIEPVLIMQTHGLSLPKHLTAMVPPVFPMAPICGDVLATLLHSGHLSDQITDPVALRAALPHDDVLSGLETVTACAALRAPTLQDALIKLNAITKRDVHSTGPRLEDMTGDTLALSAARRIVDDLKLWKAGKAGWDEISRSLLLYGPPGTGKTYLARAVGNSAGLSTVNASFGAWQSAGHLGDMLREMRASFAEARRNAPCVLIIDEIDAVGSRDSDDRHGSGYRLQVINAFLAELDAISRDAGVILIGTSNHADKMDPAVLRAGRMDLKVAVPLPDAGALLAILRHHLSEDLADANLQTLARLSLGKSAADIDAAIRAARSDARHSGKRLTLAMLQDHLHIGAGSENHALLWRIAIHEAGHAIIAAALNLGAVTSLRISTDGGQVSCQFNTNESLLSDFEAQMAYSLAGRAAERLVLGDISAGAGGSDTSDLALATKAAIQIETTLGLGETGPVWHSQPNEVIRATPRLRDLVRQRVDRTEQRAATLLIQHLEPLEALARELLHHRSMRAAEIEPWLREVMPITAKPQTTAPDQPPREPLRLG</sequence>
<evidence type="ECO:0000313" key="4">
    <source>
        <dbReference type="Proteomes" id="UP000070371"/>
    </source>
</evidence>
<dbReference type="GO" id="GO:0005524">
    <property type="term" value="F:ATP binding"/>
    <property type="evidence" value="ECO:0007669"/>
    <property type="project" value="UniProtKB-KW"/>
</dbReference>
<dbReference type="Gene3D" id="3.40.50.300">
    <property type="entry name" value="P-loop containing nucleotide triphosphate hydrolases"/>
    <property type="match status" value="1"/>
</dbReference>
<dbReference type="InterPro" id="IPR003960">
    <property type="entry name" value="ATPase_AAA_CS"/>
</dbReference>
<dbReference type="RefSeq" id="WP_062628246.1">
    <property type="nucleotide sequence ID" value="NZ_CP014327.1"/>
</dbReference>
<protein>
    <recommendedName>
        <fullName evidence="2">AAA+ ATPase domain-containing protein</fullName>
    </recommendedName>
</protein>
<dbReference type="GO" id="GO:0005886">
    <property type="term" value="C:plasma membrane"/>
    <property type="evidence" value="ECO:0007669"/>
    <property type="project" value="TreeGrafter"/>
</dbReference>
<dbReference type="Gene3D" id="1.20.58.760">
    <property type="entry name" value="Peptidase M41"/>
    <property type="match status" value="1"/>
</dbReference>
<dbReference type="PANTHER" id="PTHR23076">
    <property type="entry name" value="METALLOPROTEASE M41 FTSH"/>
    <property type="match status" value="1"/>
</dbReference>
<dbReference type="GO" id="GO:0006508">
    <property type="term" value="P:proteolysis"/>
    <property type="evidence" value="ECO:0007669"/>
    <property type="project" value="InterPro"/>
</dbReference>
<accession>A0A126V0T4</accession>
<name>A0A126V0T4_9RHOB</name>
<dbReference type="InterPro" id="IPR003959">
    <property type="entry name" value="ATPase_AAA_core"/>
</dbReference>
<dbReference type="CDD" id="cd19481">
    <property type="entry name" value="RecA-like_protease"/>
    <property type="match status" value="1"/>
</dbReference>